<reference evidence="2" key="1">
    <citation type="submission" date="2022-11" db="UniProtKB">
        <authorList>
            <consortium name="WormBaseParasite"/>
        </authorList>
    </citation>
    <scope>IDENTIFICATION</scope>
</reference>
<evidence type="ECO:0000313" key="2">
    <source>
        <dbReference type="WBParaSite" id="ES5_v2.g5316.t1"/>
    </source>
</evidence>
<sequence length="296" mass="33324">MKGYITITFYSAVISFTLSFASAKIIRKLSKEGNQKRNVKITVTSEKKDQGECVSLNGKKYLYIKKLGEGGFGEVHLAKERSTKREFAIKFIDTKKMNIPTLGGREAHSMKSLNHKNIIKLYAAVENGDLIYLVMEYAAGGDLHDYILKNYITGRNAKRFFHQIVTGVAYLHSKKFAHRDLKPQNILLDSNGDIKIADFGLSKAAERGDNKMFTRSGTPGYSAPEVNCITVCGYDGFKADMYSLGIILHAIVTNYKRTKMPSESVLLFKKLTCYIPSFRPSANEVLEDQWLLSFKL</sequence>
<name>A0AC34GNS4_9BILA</name>
<accession>A0AC34GNS4</accession>
<protein>
    <submittedName>
        <fullName evidence="2">Protein kinase domain-containing protein</fullName>
    </submittedName>
</protein>
<dbReference type="WBParaSite" id="ES5_v2.g5316.t1">
    <property type="protein sequence ID" value="ES5_v2.g5316.t1"/>
    <property type="gene ID" value="ES5_v2.g5316"/>
</dbReference>
<proteinExistence type="predicted"/>
<organism evidence="1 2">
    <name type="scientific">Panagrolaimus sp. ES5</name>
    <dbReference type="NCBI Taxonomy" id="591445"/>
    <lineage>
        <taxon>Eukaryota</taxon>
        <taxon>Metazoa</taxon>
        <taxon>Ecdysozoa</taxon>
        <taxon>Nematoda</taxon>
        <taxon>Chromadorea</taxon>
        <taxon>Rhabditida</taxon>
        <taxon>Tylenchina</taxon>
        <taxon>Panagrolaimomorpha</taxon>
        <taxon>Panagrolaimoidea</taxon>
        <taxon>Panagrolaimidae</taxon>
        <taxon>Panagrolaimus</taxon>
    </lineage>
</organism>
<dbReference type="Proteomes" id="UP000887579">
    <property type="component" value="Unplaced"/>
</dbReference>
<evidence type="ECO:0000313" key="1">
    <source>
        <dbReference type="Proteomes" id="UP000887579"/>
    </source>
</evidence>